<evidence type="ECO:0000313" key="2">
    <source>
        <dbReference type="EMBL" id="MFI7443497.1"/>
    </source>
</evidence>
<reference evidence="2 3" key="1">
    <citation type="submission" date="2024-10" db="EMBL/GenBank/DDBJ databases">
        <title>The Natural Products Discovery Center: Release of the First 8490 Sequenced Strains for Exploring Actinobacteria Biosynthetic Diversity.</title>
        <authorList>
            <person name="Kalkreuter E."/>
            <person name="Kautsar S.A."/>
            <person name="Yang D."/>
            <person name="Bader C.D."/>
            <person name="Teijaro C.N."/>
            <person name="Fluegel L."/>
            <person name="Davis C.M."/>
            <person name="Simpson J.R."/>
            <person name="Lauterbach L."/>
            <person name="Steele A.D."/>
            <person name="Gui C."/>
            <person name="Meng S."/>
            <person name="Li G."/>
            <person name="Viehrig K."/>
            <person name="Ye F."/>
            <person name="Su P."/>
            <person name="Kiefer A.F."/>
            <person name="Nichols A."/>
            <person name="Cepeda A.J."/>
            <person name="Yan W."/>
            <person name="Fan B."/>
            <person name="Jiang Y."/>
            <person name="Adhikari A."/>
            <person name="Zheng C.-J."/>
            <person name="Schuster L."/>
            <person name="Cowan T.M."/>
            <person name="Smanski M.J."/>
            <person name="Chevrette M.G."/>
            <person name="De Carvalho L.P.S."/>
            <person name="Shen B."/>
        </authorList>
    </citation>
    <scope>NUCLEOTIDE SEQUENCE [LARGE SCALE GENOMIC DNA]</scope>
    <source>
        <strain evidence="2 3">NPDC049503</strain>
    </source>
</reference>
<evidence type="ECO:0000259" key="1">
    <source>
        <dbReference type="Pfam" id="PF02441"/>
    </source>
</evidence>
<protein>
    <submittedName>
        <fullName evidence="2">Flavoprotein</fullName>
    </submittedName>
</protein>
<sequence length="205" mass="21759">MTKPRRVPELGAERLLIVGTGAIAAMHLPSWLTWLTTSYPELQVRVVLTRSAERFVSREALSVLIRGEVSADRWPDEPGPEALHVRLAEWSEAVAVYPACLNYVSRLALGLADTPSLLALQCTAAPIGVAPSLPPGALDNPTVRAHLDTLAERPNVVVAPTLPAISATTRRADAAGAPPLWALIDLIERLRRSLAAGAAPPAGVV</sequence>
<keyword evidence="3" id="KW-1185">Reference proteome</keyword>
<dbReference type="SUPFAM" id="SSF52507">
    <property type="entry name" value="Homo-oligomeric flavin-containing Cys decarboxylases, HFCD"/>
    <property type="match status" value="1"/>
</dbReference>
<dbReference type="EMBL" id="JBITMB010000006">
    <property type="protein sequence ID" value="MFI7443497.1"/>
    <property type="molecule type" value="Genomic_DNA"/>
</dbReference>
<proteinExistence type="predicted"/>
<organism evidence="2 3">
    <name type="scientific">Nonomuraea indica</name>
    <dbReference type="NCBI Taxonomy" id="1581193"/>
    <lineage>
        <taxon>Bacteria</taxon>
        <taxon>Bacillati</taxon>
        <taxon>Actinomycetota</taxon>
        <taxon>Actinomycetes</taxon>
        <taxon>Streptosporangiales</taxon>
        <taxon>Streptosporangiaceae</taxon>
        <taxon>Nonomuraea</taxon>
    </lineage>
</organism>
<dbReference type="InterPro" id="IPR003382">
    <property type="entry name" value="Flavoprotein"/>
</dbReference>
<gene>
    <name evidence="2" type="ORF">ACIBP5_26300</name>
</gene>
<dbReference type="PANTHER" id="PTHR14359">
    <property type="entry name" value="HOMO-OLIGOMERIC FLAVIN CONTAINING CYS DECARBOXYLASE FAMILY"/>
    <property type="match status" value="1"/>
</dbReference>
<dbReference type="InterPro" id="IPR036551">
    <property type="entry name" value="Flavin_trans-like"/>
</dbReference>
<dbReference type="PANTHER" id="PTHR14359:SF6">
    <property type="entry name" value="PHOSPHOPANTOTHENOYLCYSTEINE DECARBOXYLASE"/>
    <property type="match status" value="1"/>
</dbReference>
<accession>A0ABW8ABU6</accession>
<dbReference type="Gene3D" id="3.40.50.1950">
    <property type="entry name" value="Flavin prenyltransferase-like"/>
    <property type="match status" value="1"/>
</dbReference>
<name>A0ABW8ABU6_9ACTN</name>
<evidence type="ECO:0000313" key="3">
    <source>
        <dbReference type="Proteomes" id="UP001612928"/>
    </source>
</evidence>
<dbReference type="RefSeq" id="WP_245899317.1">
    <property type="nucleotide sequence ID" value="NZ_JBITMB010000006.1"/>
</dbReference>
<dbReference type="Pfam" id="PF02441">
    <property type="entry name" value="Flavoprotein"/>
    <property type="match status" value="1"/>
</dbReference>
<feature type="domain" description="Flavoprotein" evidence="1">
    <location>
        <begin position="14"/>
        <end position="150"/>
    </location>
</feature>
<dbReference type="Proteomes" id="UP001612928">
    <property type="component" value="Unassembled WGS sequence"/>
</dbReference>
<comment type="caution">
    <text evidence="2">The sequence shown here is derived from an EMBL/GenBank/DDBJ whole genome shotgun (WGS) entry which is preliminary data.</text>
</comment>